<dbReference type="AlphaFoldDB" id="A0A0T9Q040"/>
<gene>
    <name evidence="1" type="primary">yjaB_3</name>
    <name evidence="1" type="ORF">ERS008472_02625</name>
</gene>
<keyword evidence="2" id="KW-1185">Reference proteome</keyword>
<dbReference type="Proteomes" id="UP000041882">
    <property type="component" value="Unassembled WGS sequence"/>
</dbReference>
<proteinExistence type="predicted"/>
<evidence type="ECO:0000313" key="1">
    <source>
        <dbReference type="EMBL" id="CNH89974.1"/>
    </source>
</evidence>
<dbReference type="Gene3D" id="3.40.630.30">
    <property type="match status" value="1"/>
</dbReference>
<dbReference type="InterPro" id="IPR016181">
    <property type="entry name" value="Acyl_CoA_acyltransferase"/>
</dbReference>
<dbReference type="EMBL" id="CQAW01000012">
    <property type="protein sequence ID" value="CNH89974.1"/>
    <property type="molecule type" value="Genomic_DNA"/>
</dbReference>
<dbReference type="EC" id="2.3.1.-" evidence="1"/>
<sequence length="57" mass="6237">MLLAHAQPLKGELSVDVNEQNPAALAFYLKCGFVKTGRSEQDGEGKVFPLLHLVQVE</sequence>
<accession>A0A0T9Q040</accession>
<organism evidence="1 2">
    <name type="scientific">Yersinia thracica</name>
    <dbReference type="NCBI Taxonomy" id="2890319"/>
    <lineage>
        <taxon>Bacteria</taxon>
        <taxon>Pseudomonadati</taxon>
        <taxon>Pseudomonadota</taxon>
        <taxon>Gammaproteobacteria</taxon>
        <taxon>Enterobacterales</taxon>
        <taxon>Yersiniaceae</taxon>
        <taxon>Yersinia</taxon>
    </lineage>
</organism>
<name>A0A0T9Q040_9GAMM</name>
<keyword evidence="1" id="KW-0012">Acyltransferase</keyword>
<evidence type="ECO:0000313" key="2">
    <source>
        <dbReference type="Proteomes" id="UP000041882"/>
    </source>
</evidence>
<protein>
    <submittedName>
        <fullName evidence="1">Uncharacterized N-acetyltransferase YjaB</fullName>
        <ecNumber evidence="1">2.3.1.-</ecNumber>
    </submittedName>
</protein>
<keyword evidence="1" id="KW-0808">Transferase</keyword>
<dbReference type="GO" id="GO:0016746">
    <property type="term" value="F:acyltransferase activity"/>
    <property type="evidence" value="ECO:0007669"/>
    <property type="project" value="UniProtKB-KW"/>
</dbReference>
<reference evidence="2" key="1">
    <citation type="submission" date="2015-03" db="EMBL/GenBank/DDBJ databases">
        <authorList>
            <consortium name="Pathogen Informatics"/>
            <person name="Murphy D."/>
        </authorList>
    </citation>
    <scope>NUCLEOTIDE SEQUENCE [LARGE SCALE GENOMIC DNA]</scope>
    <source>
        <strain evidence="2">IP6945</strain>
    </source>
</reference>
<dbReference type="SUPFAM" id="SSF55729">
    <property type="entry name" value="Acyl-CoA N-acyltransferases (Nat)"/>
    <property type="match status" value="1"/>
</dbReference>